<keyword evidence="3" id="KW-0732">Signal</keyword>
<keyword evidence="5" id="KW-0560">Oxidoreductase</keyword>
<gene>
    <name evidence="8" type="ORF">FGIG_07492</name>
</gene>
<dbReference type="STRING" id="46835.A0A504YUN1"/>
<dbReference type="Gene3D" id="2.60.120.620">
    <property type="entry name" value="q2cbj1_9rhob like domain"/>
    <property type="match status" value="1"/>
</dbReference>
<dbReference type="Proteomes" id="UP000316759">
    <property type="component" value="Unassembled WGS sequence"/>
</dbReference>
<evidence type="ECO:0000256" key="5">
    <source>
        <dbReference type="ARBA" id="ARBA00023002"/>
    </source>
</evidence>
<keyword evidence="2" id="KW-0479">Metal-binding</keyword>
<keyword evidence="9" id="KW-1185">Reference proteome</keyword>
<dbReference type="GO" id="GO:0005783">
    <property type="term" value="C:endoplasmic reticulum"/>
    <property type="evidence" value="ECO:0007669"/>
    <property type="project" value="TreeGrafter"/>
</dbReference>
<dbReference type="Pfam" id="PF03171">
    <property type="entry name" value="2OG-FeII_Oxy"/>
    <property type="match status" value="1"/>
</dbReference>
<dbReference type="EMBL" id="SUNJ01003722">
    <property type="protein sequence ID" value="TPP65033.1"/>
    <property type="molecule type" value="Genomic_DNA"/>
</dbReference>
<evidence type="ECO:0000259" key="7">
    <source>
        <dbReference type="PROSITE" id="PS51471"/>
    </source>
</evidence>
<dbReference type="PROSITE" id="PS51471">
    <property type="entry name" value="FE2OG_OXY"/>
    <property type="match status" value="1"/>
</dbReference>
<dbReference type="InterPro" id="IPR050757">
    <property type="entry name" value="Collagen_mod_GT25"/>
</dbReference>
<feature type="domain" description="Fe2OG dioxygenase" evidence="7">
    <location>
        <begin position="59"/>
        <end position="153"/>
    </location>
</feature>
<dbReference type="GO" id="GO:0008475">
    <property type="term" value="F:procollagen-lysine 5-dioxygenase activity"/>
    <property type="evidence" value="ECO:0007669"/>
    <property type="project" value="TreeGrafter"/>
</dbReference>
<evidence type="ECO:0000313" key="9">
    <source>
        <dbReference type="Proteomes" id="UP000316759"/>
    </source>
</evidence>
<organism evidence="8 9">
    <name type="scientific">Fasciola gigantica</name>
    <name type="common">Giant liver fluke</name>
    <dbReference type="NCBI Taxonomy" id="46835"/>
    <lineage>
        <taxon>Eukaryota</taxon>
        <taxon>Metazoa</taxon>
        <taxon>Spiralia</taxon>
        <taxon>Lophotrochozoa</taxon>
        <taxon>Platyhelminthes</taxon>
        <taxon>Trematoda</taxon>
        <taxon>Digenea</taxon>
        <taxon>Plagiorchiida</taxon>
        <taxon>Echinostomata</taxon>
        <taxon>Echinostomatoidea</taxon>
        <taxon>Fasciolidae</taxon>
        <taxon>Fasciola</taxon>
    </lineage>
</organism>
<dbReference type="AlphaFoldDB" id="A0A504YUN1"/>
<evidence type="ECO:0000256" key="2">
    <source>
        <dbReference type="ARBA" id="ARBA00022723"/>
    </source>
</evidence>
<keyword evidence="6" id="KW-0408">Iron</keyword>
<dbReference type="OrthoDB" id="6262174at2759"/>
<sequence>MVTEKFCRQLIEEMEHYGQWSDGKNNDPRLEGGYENVPTRDIHMRQVGWEETLASYSTQIPMARMNFVVRYRPDEQPSLRPHHDASSYTLNIALNRPGIDYQGGGTRFIRYNCSLIQVKVGWVATFPGRVTHLHERLETTKGTRYIFVTFVNP</sequence>
<dbReference type="InterPro" id="IPR044861">
    <property type="entry name" value="IPNS-like_FE2OG_OXY"/>
</dbReference>
<name>A0A504YUN1_FASGI</name>
<protein>
    <submittedName>
        <fullName evidence="8">Procollagen-lysine 2-oxoglutarate 5-dioxygenase</fullName>
    </submittedName>
</protein>
<evidence type="ECO:0000256" key="1">
    <source>
        <dbReference type="ARBA" id="ARBA00001961"/>
    </source>
</evidence>
<dbReference type="InterPro" id="IPR005123">
    <property type="entry name" value="Oxoglu/Fe-dep_dioxygenase_dom"/>
</dbReference>
<comment type="caution">
    <text evidence="8">The sequence shown here is derived from an EMBL/GenBank/DDBJ whole genome shotgun (WGS) entry which is preliminary data.</text>
</comment>
<proteinExistence type="predicted"/>
<dbReference type="GO" id="GO:0005506">
    <property type="term" value="F:iron ion binding"/>
    <property type="evidence" value="ECO:0007669"/>
    <property type="project" value="InterPro"/>
</dbReference>
<dbReference type="GO" id="GO:0031418">
    <property type="term" value="F:L-ascorbic acid binding"/>
    <property type="evidence" value="ECO:0007669"/>
    <property type="project" value="InterPro"/>
</dbReference>
<reference evidence="8 9" key="1">
    <citation type="submission" date="2019-04" db="EMBL/GenBank/DDBJ databases">
        <title>Annotation for the trematode Fasciola gigantica.</title>
        <authorList>
            <person name="Choi Y.-J."/>
        </authorList>
    </citation>
    <scope>NUCLEOTIDE SEQUENCE [LARGE SCALE GENOMIC DNA]</scope>
    <source>
        <strain evidence="8">Uganda_cow_1</strain>
    </source>
</reference>
<dbReference type="PANTHER" id="PTHR10730">
    <property type="entry name" value="PROCOLLAGEN-LYSINE,2-OXOGLUTARATE 5-DIOXYGENASE/GLYCOSYLTRANSFERASE 25 FAMILY MEMBER"/>
    <property type="match status" value="1"/>
</dbReference>
<evidence type="ECO:0000256" key="3">
    <source>
        <dbReference type="ARBA" id="ARBA00022729"/>
    </source>
</evidence>
<dbReference type="InterPro" id="IPR006620">
    <property type="entry name" value="Pro_4_hyd_alph"/>
</dbReference>
<evidence type="ECO:0000256" key="6">
    <source>
        <dbReference type="ARBA" id="ARBA00023004"/>
    </source>
</evidence>
<evidence type="ECO:0000313" key="8">
    <source>
        <dbReference type="EMBL" id="TPP65033.1"/>
    </source>
</evidence>
<dbReference type="SMART" id="SM00702">
    <property type="entry name" value="P4Hc"/>
    <property type="match status" value="1"/>
</dbReference>
<dbReference type="PANTHER" id="PTHR10730:SF45">
    <property type="entry name" value="PROCOLLAGEN-LYSINE,2-OXOGLUTARATE 5-DIOXYGENASE"/>
    <property type="match status" value="1"/>
</dbReference>
<evidence type="ECO:0000256" key="4">
    <source>
        <dbReference type="ARBA" id="ARBA00022964"/>
    </source>
</evidence>
<keyword evidence="4 8" id="KW-0223">Dioxygenase</keyword>
<accession>A0A504YUN1</accession>
<comment type="cofactor">
    <cofactor evidence="1">
        <name>L-ascorbate</name>
        <dbReference type="ChEBI" id="CHEBI:38290"/>
    </cofactor>
</comment>